<accession>A0A0A9FXR3</accession>
<sequence length="122" mass="13937">MPFPFMLAATILLFGTAMHGTHFRGFKILLCLWSVQMVCMLAMLCKLYLWSSCSDDIVASHLASFVMYYCPQRITLQPVIVISNRPLYGTDDHLPQCFNLVGDNLVVLYISFLLKSFGFWVE</sequence>
<protein>
    <submittedName>
        <fullName evidence="2">Uncharacterized protein</fullName>
    </submittedName>
</protein>
<keyword evidence="1" id="KW-0472">Membrane</keyword>
<dbReference type="AlphaFoldDB" id="A0A0A9FXR3"/>
<feature type="transmembrane region" description="Helical" evidence="1">
    <location>
        <begin position="33"/>
        <end position="50"/>
    </location>
</feature>
<evidence type="ECO:0000256" key="1">
    <source>
        <dbReference type="SAM" id="Phobius"/>
    </source>
</evidence>
<name>A0A0A9FXR3_ARUDO</name>
<organism evidence="2">
    <name type="scientific">Arundo donax</name>
    <name type="common">Giant reed</name>
    <name type="synonym">Donax arundinaceus</name>
    <dbReference type="NCBI Taxonomy" id="35708"/>
    <lineage>
        <taxon>Eukaryota</taxon>
        <taxon>Viridiplantae</taxon>
        <taxon>Streptophyta</taxon>
        <taxon>Embryophyta</taxon>
        <taxon>Tracheophyta</taxon>
        <taxon>Spermatophyta</taxon>
        <taxon>Magnoliopsida</taxon>
        <taxon>Liliopsida</taxon>
        <taxon>Poales</taxon>
        <taxon>Poaceae</taxon>
        <taxon>PACMAD clade</taxon>
        <taxon>Arundinoideae</taxon>
        <taxon>Arundineae</taxon>
        <taxon>Arundo</taxon>
    </lineage>
</organism>
<keyword evidence="1" id="KW-1133">Transmembrane helix</keyword>
<evidence type="ECO:0000313" key="2">
    <source>
        <dbReference type="EMBL" id="JAE17067.1"/>
    </source>
</evidence>
<proteinExistence type="predicted"/>
<dbReference type="EMBL" id="GBRH01180829">
    <property type="protein sequence ID" value="JAE17067.1"/>
    <property type="molecule type" value="Transcribed_RNA"/>
</dbReference>
<reference evidence="2" key="1">
    <citation type="submission" date="2014-09" db="EMBL/GenBank/DDBJ databases">
        <authorList>
            <person name="Magalhaes I.L.F."/>
            <person name="Oliveira U."/>
            <person name="Santos F.R."/>
            <person name="Vidigal T.H.D.A."/>
            <person name="Brescovit A.D."/>
            <person name="Santos A.J."/>
        </authorList>
    </citation>
    <scope>NUCLEOTIDE SEQUENCE</scope>
    <source>
        <tissue evidence="2">Shoot tissue taken approximately 20 cm above the soil surface</tissue>
    </source>
</reference>
<keyword evidence="1" id="KW-0812">Transmembrane</keyword>
<reference evidence="2" key="2">
    <citation type="journal article" date="2015" name="Data Brief">
        <title>Shoot transcriptome of the giant reed, Arundo donax.</title>
        <authorList>
            <person name="Barrero R.A."/>
            <person name="Guerrero F.D."/>
            <person name="Moolhuijzen P."/>
            <person name="Goolsby J.A."/>
            <person name="Tidwell J."/>
            <person name="Bellgard S.E."/>
            <person name="Bellgard M.I."/>
        </authorList>
    </citation>
    <scope>NUCLEOTIDE SEQUENCE</scope>
    <source>
        <tissue evidence="2">Shoot tissue taken approximately 20 cm above the soil surface</tissue>
    </source>
</reference>